<comment type="catalytic activity">
    <reaction evidence="7 8">
        <text>L-methionyl-tRNA(fMet) + (6R)-10-formyltetrahydrofolate = N-formyl-L-methionyl-tRNA(fMet) + (6S)-5,6,7,8-tetrahydrofolate + H(+)</text>
        <dbReference type="Rhea" id="RHEA:24380"/>
        <dbReference type="Rhea" id="RHEA-COMP:9952"/>
        <dbReference type="Rhea" id="RHEA-COMP:9953"/>
        <dbReference type="ChEBI" id="CHEBI:15378"/>
        <dbReference type="ChEBI" id="CHEBI:57453"/>
        <dbReference type="ChEBI" id="CHEBI:78530"/>
        <dbReference type="ChEBI" id="CHEBI:78844"/>
        <dbReference type="ChEBI" id="CHEBI:195366"/>
        <dbReference type="EC" id="2.1.2.9"/>
    </reaction>
</comment>
<evidence type="ECO:0000256" key="2">
    <source>
        <dbReference type="ARBA" id="ARBA00010699"/>
    </source>
</evidence>
<dbReference type="InterPro" id="IPR002376">
    <property type="entry name" value="Formyl_transf_N"/>
</dbReference>
<evidence type="ECO:0000313" key="11">
    <source>
        <dbReference type="EMBL" id="AXN02158.1"/>
    </source>
</evidence>
<evidence type="ECO:0000256" key="1">
    <source>
        <dbReference type="ARBA" id="ARBA00002606"/>
    </source>
</evidence>
<dbReference type="PANTHER" id="PTHR11138">
    <property type="entry name" value="METHIONYL-TRNA FORMYLTRANSFERASE"/>
    <property type="match status" value="1"/>
</dbReference>
<dbReference type="AlphaFoldDB" id="A0A346DZK3"/>
<dbReference type="InterPro" id="IPR005794">
    <property type="entry name" value="Fmt"/>
</dbReference>
<dbReference type="InterPro" id="IPR011034">
    <property type="entry name" value="Formyl_transferase-like_C_sf"/>
</dbReference>
<dbReference type="SUPFAM" id="SSF50486">
    <property type="entry name" value="FMT C-terminal domain-like"/>
    <property type="match status" value="1"/>
</dbReference>
<feature type="domain" description="Formyl transferase N-terminal" evidence="9">
    <location>
        <begin position="17"/>
        <end position="190"/>
    </location>
</feature>
<dbReference type="GO" id="GO:0005829">
    <property type="term" value="C:cytosol"/>
    <property type="evidence" value="ECO:0007669"/>
    <property type="project" value="TreeGrafter"/>
</dbReference>
<dbReference type="NCBIfam" id="TIGR00460">
    <property type="entry name" value="fmt"/>
    <property type="match status" value="1"/>
</dbReference>
<dbReference type="Gene3D" id="3.10.25.10">
    <property type="entry name" value="Formyl transferase, C-terminal domain"/>
    <property type="match status" value="1"/>
</dbReference>
<evidence type="ECO:0000256" key="7">
    <source>
        <dbReference type="ARBA" id="ARBA00048558"/>
    </source>
</evidence>
<sequence>MLILILNINNNMKKKLKILFFGTSKFALYHLKTLIKNKYNIVGIFTKLDKKFNKKYYSKIKIINKKYNIPIYSPKSIKELNNIKKINYLNIDLIITVSYGLIIPKKILKIPRISSINIHASLLPKWRGAAPIQRSIQYGDNKSGISIIQMNNKLDEGDIIYKKEYKIKKEDNSESLTKKLMKLGSNSMLKIIKKIKNGKITFIKQNNSNATYAYKIKKKEAKINWNKSSKEIERKIRAFNPWPVCYFKLNKIKIKLWQAKILEKKNTQNIFKKGQIISIDKNGIQIILHDGILNLEIIQIPGKKKMKIKHLILSNKKWFKIGDILN</sequence>
<evidence type="ECO:0000313" key="12">
    <source>
        <dbReference type="Proteomes" id="UP000256856"/>
    </source>
</evidence>
<dbReference type="GO" id="GO:0004479">
    <property type="term" value="F:methionyl-tRNA formyltransferase activity"/>
    <property type="evidence" value="ECO:0007669"/>
    <property type="project" value="UniProtKB-UniRule"/>
</dbReference>
<dbReference type="HAMAP" id="MF_00182">
    <property type="entry name" value="Formyl_trans"/>
    <property type="match status" value="1"/>
</dbReference>
<dbReference type="PANTHER" id="PTHR11138:SF5">
    <property type="entry name" value="METHIONYL-TRNA FORMYLTRANSFERASE, MITOCHONDRIAL"/>
    <property type="match status" value="1"/>
</dbReference>
<dbReference type="Pfam" id="PF02911">
    <property type="entry name" value="Formyl_trans_C"/>
    <property type="match status" value="1"/>
</dbReference>
<feature type="domain" description="Formyl transferase C-terminal" evidence="10">
    <location>
        <begin position="215"/>
        <end position="312"/>
    </location>
</feature>
<accession>A0A346DZK3</accession>
<dbReference type="EMBL" id="CP028374">
    <property type="protein sequence ID" value="AXN02158.1"/>
    <property type="molecule type" value="Genomic_DNA"/>
</dbReference>
<dbReference type="InterPro" id="IPR044135">
    <property type="entry name" value="Met-tRNA-FMT_C"/>
</dbReference>
<evidence type="ECO:0000256" key="4">
    <source>
        <dbReference type="ARBA" id="ARBA00016014"/>
    </source>
</evidence>
<evidence type="ECO:0000256" key="8">
    <source>
        <dbReference type="HAMAP-Rule" id="MF_00182"/>
    </source>
</evidence>
<dbReference type="Proteomes" id="UP000256856">
    <property type="component" value="Chromosome"/>
</dbReference>
<dbReference type="InterPro" id="IPR005793">
    <property type="entry name" value="Formyl_trans_C"/>
</dbReference>
<evidence type="ECO:0000256" key="3">
    <source>
        <dbReference type="ARBA" id="ARBA00012261"/>
    </source>
</evidence>
<evidence type="ECO:0000259" key="9">
    <source>
        <dbReference type="Pfam" id="PF00551"/>
    </source>
</evidence>
<evidence type="ECO:0000256" key="6">
    <source>
        <dbReference type="ARBA" id="ARBA00022917"/>
    </source>
</evidence>
<dbReference type="Pfam" id="PF00551">
    <property type="entry name" value="Formyl_trans_N"/>
    <property type="match status" value="1"/>
</dbReference>
<evidence type="ECO:0000259" key="10">
    <source>
        <dbReference type="Pfam" id="PF02911"/>
    </source>
</evidence>
<proteinExistence type="inferred from homology"/>
<gene>
    <name evidence="8" type="primary">fmt</name>
    <name evidence="11" type="ORF">C9I82_190</name>
</gene>
<dbReference type="InterPro" id="IPR037022">
    <property type="entry name" value="Formyl_trans_C_sf"/>
</dbReference>
<dbReference type="SUPFAM" id="SSF53328">
    <property type="entry name" value="Formyltransferase"/>
    <property type="match status" value="1"/>
</dbReference>
<organism evidence="11 12">
    <name type="scientific">Candidatus Purcelliella pentastirinorum</name>
    <dbReference type="NCBI Taxonomy" id="472834"/>
    <lineage>
        <taxon>Bacteria</taxon>
        <taxon>Pseudomonadati</taxon>
        <taxon>Pseudomonadota</taxon>
        <taxon>Gammaproteobacteria</taxon>
        <taxon>Enterobacterales</taxon>
        <taxon>Enterobacteriaceae</taxon>
        <taxon>Candidatus Purcelliella</taxon>
    </lineage>
</organism>
<comment type="similarity">
    <text evidence="2 8">Belongs to the Fmt family.</text>
</comment>
<dbReference type="InterPro" id="IPR036477">
    <property type="entry name" value="Formyl_transf_N_sf"/>
</dbReference>
<dbReference type="CDD" id="cd08646">
    <property type="entry name" value="FMT_core_Met-tRNA-FMT_N"/>
    <property type="match status" value="1"/>
</dbReference>
<comment type="function">
    <text evidence="1 8">Attaches a formyl group to the free amino group of methionyl-tRNA(fMet). The formyl group appears to play a dual role in the initiator identity of N-formylmethionyl-tRNA by promoting its recognition by IF2 and preventing the misappropriation of this tRNA by the elongation apparatus.</text>
</comment>
<name>A0A346DZK3_9ENTR</name>
<reference evidence="11 12" key="1">
    <citation type="submission" date="2018-03" db="EMBL/GenBank/DDBJ databases">
        <title>A parallel universe: an anciently diverged bacterial symbiosis in a Hawaiian planthopper (Hemiptera: Cixiidae) reveals rearranged nutritional responsibilities.</title>
        <authorList>
            <person name="Bennett G."/>
            <person name="Mao M."/>
        </authorList>
    </citation>
    <scope>NUCLEOTIDE SEQUENCE [LARGE SCALE GENOMIC DNA]</scope>
    <source>
        <strain evidence="11 12">OLIH</strain>
    </source>
</reference>
<feature type="binding site" evidence="8">
    <location>
        <begin position="121"/>
        <end position="124"/>
    </location>
    <ligand>
        <name>(6S)-5,6,7,8-tetrahydrofolate</name>
        <dbReference type="ChEBI" id="CHEBI:57453"/>
    </ligand>
</feature>
<dbReference type="InterPro" id="IPR041711">
    <property type="entry name" value="Met-tRNA-FMT_N"/>
</dbReference>
<dbReference type="KEGG" id="ppet:C9I82_190"/>
<dbReference type="EC" id="2.1.2.9" evidence="3 8"/>
<keyword evidence="5 8" id="KW-0808">Transferase</keyword>
<protein>
    <recommendedName>
        <fullName evidence="4 8">Methionyl-tRNA formyltransferase</fullName>
        <ecNumber evidence="3 8">2.1.2.9</ecNumber>
    </recommendedName>
</protein>
<evidence type="ECO:0000256" key="5">
    <source>
        <dbReference type="ARBA" id="ARBA00022679"/>
    </source>
</evidence>
<keyword evidence="6 8" id="KW-0648">Protein biosynthesis</keyword>
<dbReference type="CDD" id="cd08704">
    <property type="entry name" value="Met_tRNA_FMT_C"/>
    <property type="match status" value="1"/>
</dbReference>
<dbReference type="Gene3D" id="3.40.50.170">
    <property type="entry name" value="Formyl transferase, N-terminal domain"/>
    <property type="match status" value="1"/>
</dbReference>
<keyword evidence="12" id="KW-1185">Reference proteome</keyword>